<evidence type="ECO:0000313" key="3">
    <source>
        <dbReference type="Proteomes" id="UP000054725"/>
    </source>
</evidence>
<evidence type="ECO:0000313" key="2">
    <source>
        <dbReference type="EMBL" id="KTD36740.1"/>
    </source>
</evidence>
<feature type="transmembrane region" description="Helical" evidence="1">
    <location>
        <begin position="74"/>
        <end position="93"/>
    </location>
</feature>
<keyword evidence="1" id="KW-0472">Membrane</keyword>
<dbReference type="EMBL" id="LNYO01000013">
    <property type="protein sequence ID" value="KTD36740.1"/>
    <property type="molecule type" value="Genomic_DNA"/>
</dbReference>
<organism evidence="2 3">
    <name type="scientific">Legionella nautarum</name>
    <dbReference type="NCBI Taxonomy" id="45070"/>
    <lineage>
        <taxon>Bacteria</taxon>
        <taxon>Pseudomonadati</taxon>
        <taxon>Pseudomonadota</taxon>
        <taxon>Gammaproteobacteria</taxon>
        <taxon>Legionellales</taxon>
        <taxon>Legionellaceae</taxon>
        <taxon>Legionella</taxon>
    </lineage>
</organism>
<name>A0A0W0WWW6_9GAMM</name>
<keyword evidence="3" id="KW-1185">Reference proteome</keyword>
<comment type="caution">
    <text evidence="2">The sequence shown here is derived from an EMBL/GenBank/DDBJ whole genome shotgun (WGS) entry which is preliminary data.</text>
</comment>
<evidence type="ECO:0000256" key="1">
    <source>
        <dbReference type="SAM" id="Phobius"/>
    </source>
</evidence>
<dbReference type="Proteomes" id="UP000054725">
    <property type="component" value="Unassembled WGS sequence"/>
</dbReference>
<dbReference type="AlphaFoldDB" id="A0A0W0WWW6"/>
<dbReference type="PROSITE" id="PS51257">
    <property type="entry name" value="PROKAR_LIPOPROTEIN"/>
    <property type="match status" value="1"/>
</dbReference>
<gene>
    <name evidence="2" type="ORF">Lnau_1724</name>
</gene>
<dbReference type="OrthoDB" id="5642936at2"/>
<reference evidence="2 3" key="1">
    <citation type="submission" date="2015-11" db="EMBL/GenBank/DDBJ databases">
        <title>Genomic analysis of 38 Legionella species identifies large and diverse effector repertoires.</title>
        <authorList>
            <person name="Burstein D."/>
            <person name="Amaro F."/>
            <person name="Zusman T."/>
            <person name="Lifshitz Z."/>
            <person name="Cohen O."/>
            <person name="Gilbert J.A."/>
            <person name="Pupko T."/>
            <person name="Shuman H.A."/>
            <person name="Segal G."/>
        </authorList>
    </citation>
    <scope>NUCLEOTIDE SEQUENCE [LARGE SCALE GENOMIC DNA]</scope>
    <source>
        <strain evidence="2 3">ATCC 49506</strain>
    </source>
</reference>
<dbReference type="RefSeq" id="WP_058504707.1">
    <property type="nucleotide sequence ID" value="NZ_CAAAIF010000006.1"/>
</dbReference>
<keyword evidence="1" id="KW-0812">Transmembrane</keyword>
<proteinExistence type="predicted"/>
<sequence>MPELLTKHPDMALKLLKDANIPCGTGATQAILTACPKDQFCSLPSGEFCIYGTNQVSEMHQIHPVEFLLVPSNFAPIGGLILIALAIGVWLGTKLQK</sequence>
<keyword evidence="1" id="KW-1133">Transmembrane helix</keyword>
<accession>A0A0W0WWW6</accession>
<protein>
    <submittedName>
        <fullName evidence="2">Uncharacterized protein</fullName>
    </submittedName>
</protein>
<dbReference type="PATRIC" id="fig|45070.6.peg.1806"/>
<dbReference type="STRING" id="45070.Lnau_1724"/>